<dbReference type="RefSeq" id="WP_145203554.1">
    <property type="nucleotide sequence ID" value="NZ_CP036267.1"/>
</dbReference>
<proteinExistence type="predicted"/>
<dbReference type="Proteomes" id="UP000315724">
    <property type="component" value="Chromosome"/>
</dbReference>
<dbReference type="OrthoDB" id="252515at2"/>
<reference evidence="2 3" key="1">
    <citation type="submission" date="2019-02" db="EMBL/GenBank/DDBJ databases">
        <title>Deep-cultivation of Planctomycetes and their phenomic and genomic characterization uncovers novel biology.</title>
        <authorList>
            <person name="Wiegand S."/>
            <person name="Jogler M."/>
            <person name="Boedeker C."/>
            <person name="Pinto D."/>
            <person name="Vollmers J."/>
            <person name="Rivas-Marin E."/>
            <person name="Kohn T."/>
            <person name="Peeters S.H."/>
            <person name="Heuer A."/>
            <person name="Rast P."/>
            <person name="Oberbeckmann S."/>
            <person name="Bunk B."/>
            <person name="Jeske O."/>
            <person name="Meyerdierks A."/>
            <person name="Storesund J.E."/>
            <person name="Kallscheuer N."/>
            <person name="Luecker S."/>
            <person name="Lage O.M."/>
            <person name="Pohl T."/>
            <person name="Merkel B.J."/>
            <person name="Hornburger P."/>
            <person name="Mueller R.-W."/>
            <person name="Bruemmer F."/>
            <person name="Labrenz M."/>
            <person name="Spormann A.M."/>
            <person name="Op den Camp H."/>
            <person name="Overmann J."/>
            <person name="Amann R."/>
            <person name="Jetten M.S.M."/>
            <person name="Mascher T."/>
            <person name="Medema M.H."/>
            <person name="Devos D.P."/>
            <person name="Kaster A.-K."/>
            <person name="Ovreas L."/>
            <person name="Rohde M."/>
            <person name="Galperin M.Y."/>
            <person name="Jogler C."/>
        </authorList>
    </citation>
    <scope>NUCLEOTIDE SEQUENCE [LARGE SCALE GENOMIC DNA]</scope>
    <source>
        <strain evidence="2 3">Mal48</strain>
    </source>
</reference>
<protein>
    <submittedName>
        <fullName evidence="2">Uncharacterized protein</fullName>
    </submittedName>
</protein>
<dbReference type="PROSITE" id="PS51257">
    <property type="entry name" value="PROKAR_LIPOPROTEIN"/>
    <property type="match status" value="1"/>
</dbReference>
<organism evidence="2 3">
    <name type="scientific">Thalassoglobus polymorphus</name>
    <dbReference type="NCBI Taxonomy" id="2527994"/>
    <lineage>
        <taxon>Bacteria</taxon>
        <taxon>Pseudomonadati</taxon>
        <taxon>Planctomycetota</taxon>
        <taxon>Planctomycetia</taxon>
        <taxon>Planctomycetales</taxon>
        <taxon>Planctomycetaceae</taxon>
        <taxon>Thalassoglobus</taxon>
    </lineage>
</organism>
<name>A0A517QTH6_9PLAN</name>
<gene>
    <name evidence="2" type="ORF">Mal48_41610</name>
</gene>
<feature type="signal peptide" evidence="1">
    <location>
        <begin position="1"/>
        <end position="24"/>
    </location>
</feature>
<keyword evidence="3" id="KW-1185">Reference proteome</keyword>
<dbReference type="AlphaFoldDB" id="A0A517QTH6"/>
<evidence type="ECO:0000256" key="1">
    <source>
        <dbReference type="SAM" id="SignalP"/>
    </source>
</evidence>
<evidence type="ECO:0000313" key="3">
    <source>
        <dbReference type="Proteomes" id="UP000315724"/>
    </source>
</evidence>
<dbReference type="KEGG" id="tpol:Mal48_41610"/>
<evidence type="ECO:0000313" key="2">
    <source>
        <dbReference type="EMBL" id="QDT34888.1"/>
    </source>
</evidence>
<dbReference type="EMBL" id="CP036267">
    <property type="protein sequence ID" value="QDT34888.1"/>
    <property type="molecule type" value="Genomic_DNA"/>
</dbReference>
<feature type="chain" id="PRO_5021847147" evidence="1">
    <location>
        <begin position="25"/>
        <end position="279"/>
    </location>
</feature>
<accession>A0A517QTH6</accession>
<sequence length="279" mass="30880" precursor="true">MTSSARTWKSCFLLSVCLWVCSGAGCTLLFPESNVQTKSKSILKPIVSAREAIAIEVYFVDRRIGDPLIGDTLWESLQSVSSIDQKTRAKLDEDGFRVGLSASRPPRPLQTLMSMSNGQDPTRRAVVQPYMIPSGQEAWLVSRGIDDGTEIVRRPLNGEPQTVTISQGQALFKVQASSEEDGWAKLVIIPEIQHGQSSLKPTATASQWTLRDRKQAITLFEDRLSAELNVGEFLVIGMTKDGEGKLASHFFQSDQTNGLQRLMMIRVVDIRTIEPELAD</sequence>
<keyword evidence="1" id="KW-0732">Signal</keyword>